<evidence type="ECO:0000256" key="3">
    <source>
        <dbReference type="SAM" id="MobiDB-lite"/>
    </source>
</evidence>
<organism evidence="5 6">
    <name type="scientific">Novispirillum itersonii</name>
    <name type="common">Aquaspirillum itersonii</name>
    <dbReference type="NCBI Taxonomy" id="189"/>
    <lineage>
        <taxon>Bacteria</taxon>
        <taxon>Pseudomonadati</taxon>
        <taxon>Pseudomonadota</taxon>
        <taxon>Alphaproteobacteria</taxon>
        <taxon>Rhodospirillales</taxon>
        <taxon>Novispirillaceae</taxon>
        <taxon>Novispirillum</taxon>
    </lineage>
</organism>
<dbReference type="Proteomes" id="UP000544872">
    <property type="component" value="Unassembled WGS sequence"/>
</dbReference>
<dbReference type="EMBL" id="JACIIX010000001">
    <property type="protein sequence ID" value="MBB6208677.1"/>
    <property type="molecule type" value="Genomic_DNA"/>
</dbReference>
<feature type="compositionally biased region" description="Low complexity" evidence="3">
    <location>
        <begin position="31"/>
        <end position="45"/>
    </location>
</feature>
<evidence type="ECO:0000256" key="1">
    <source>
        <dbReference type="ARBA" id="ARBA00023015"/>
    </source>
</evidence>
<keyword evidence="5" id="KW-0238">DNA-binding</keyword>
<dbReference type="InterPro" id="IPR009057">
    <property type="entry name" value="Homeodomain-like_sf"/>
</dbReference>
<evidence type="ECO:0000259" key="4">
    <source>
        <dbReference type="PROSITE" id="PS01124"/>
    </source>
</evidence>
<feature type="domain" description="HTH araC/xylS-type" evidence="4">
    <location>
        <begin position="239"/>
        <end position="316"/>
    </location>
</feature>
<dbReference type="Gene3D" id="1.10.10.60">
    <property type="entry name" value="Homeodomain-like"/>
    <property type="match status" value="1"/>
</dbReference>
<keyword evidence="2" id="KW-0804">Transcription</keyword>
<dbReference type="Pfam" id="PF12833">
    <property type="entry name" value="HTH_18"/>
    <property type="match status" value="1"/>
</dbReference>
<reference evidence="5 6" key="1">
    <citation type="submission" date="2020-08" db="EMBL/GenBank/DDBJ databases">
        <title>Genomic Encyclopedia of Type Strains, Phase IV (KMG-IV): sequencing the most valuable type-strain genomes for metagenomic binning, comparative biology and taxonomic classification.</title>
        <authorList>
            <person name="Goeker M."/>
        </authorList>
    </citation>
    <scope>NUCLEOTIDE SEQUENCE [LARGE SCALE GENOMIC DNA]</scope>
    <source>
        <strain evidence="5 6">DSM 11590</strain>
    </source>
</reference>
<dbReference type="AlphaFoldDB" id="A0A7W9ZDL0"/>
<dbReference type="SMART" id="SM00342">
    <property type="entry name" value="HTH_ARAC"/>
    <property type="match status" value="1"/>
</dbReference>
<dbReference type="RefSeq" id="WP_221443305.1">
    <property type="nucleotide sequence ID" value="NZ_JACIIX010000001.1"/>
</dbReference>
<gene>
    <name evidence="5" type="ORF">FHS48_000058</name>
</gene>
<dbReference type="GO" id="GO:0003700">
    <property type="term" value="F:DNA-binding transcription factor activity"/>
    <property type="evidence" value="ECO:0007669"/>
    <property type="project" value="InterPro"/>
</dbReference>
<dbReference type="GO" id="GO:0043565">
    <property type="term" value="F:sequence-specific DNA binding"/>
    <property type="evidence" value="ECO:0007669"/>
    <property type="project" value="InterPro"/>
</dbReference>
<accession>A0A7W9ZDL0</accession>
<dbReference type="PROSITE" id="PS01124">
    <property type="entry name" value="HTH_ARAC_FAMILY_2"/>
    <property type="match status" value="1"/>
</dbReference>
<keyword evidence="1" id="KW-0805">Transcription regulation</keyword>
<name>A0A7W9ZDL0_NOVIT</name>
<dbReference type="SUPFAM" id="SSF46689">
    <property type="entry name" value="Homeodomain-like"/>
    <property type="match status" value="1"/>
</dbReference>
<comment type="caution">
    <text evidence="5">The sequence shown here is derived from an EMBL/GenBank/DDBJ whole genome shotgun (WGS) entry which is preliminary data.</text>
</comment>
<keyword evidence="6" id="KW-1185">Reference proteome</keyword>
<protein>
    <submittedName>
        <fullName evidence="5">AraC-like DNA-binding protein</fullName>
    </submittedName>
</protein>
<evidence type="ECO:0000313" key="5">
    <source>
        <dbReference type="EMBL" id="MBB6208677.1"/>
    </source>
</evidence>
<evidence type="ECO:0000256" key="2">
    <source>
        <dbReference type="ARBA" id="ARBA00023163"/>
    </source>
</evidence>
<proteinExistence type="predicted"/>
<dbReference type="InterPro" id="IPR018060">
    <property type="entry name" value="HTH_AraC"/>
</dbReference>
<evidence type="ECO:0000313" key="6">
    <source>
        <dbReference type="Proteomes" id="UP000544872"/>
    </source>
</evidence>
<feature type="region of interest" description="Disordered" evidence="3">
    <location>
        <begin position="1"/>
        <end position="45"/>
    </location>
</feature>
<sequence length="330" mass="35857">MNGTDTPDRQNSPRKKPQAAAGKPFYPVAMTAESSTPPAPEARAPRAPACPTVLLPAPPALQGALVAVIVRDTHGVPLTAEQRLSHFPASPLLSLHWYSDVSGGLLHSGDGWRPLPADACVSGSQARPVTSWFPGPVRAGMVCFTADIARSLLGLDPAAVQDRCTGASAVLPGDLHPLLDDLRAAADAAAVLAALIRHLGPRWQALRPGVPILTPLRRAGRHWVETLALSARQWRGTHSERQVERRIRAFSGRSLRDWQALVRTESAFHAARDHADRGTPLPLATLAAEEGFADQAHFSREVRRITGFPPGDFARRFQQDESFWLYRLWV</sequence>